<dbReference type="Proteomes" id="UP001219525">
    <property type="component" value="Unassembled WGS sequence"/>
</dbReference>
<name>A0AAD6YSQ3_9AGAR</name>
<proteinExistence type="predicted"/>
<organism evidence="1 2">
    <name type="scientific">Mycena pura</name>
    <dbReference type="NCBI Taxonomy" id="153505"/>
    <lineage>
        <taxon>Eukaryota</taxon>
        <taxon>Fungi</taxon>
        <taxon>Dikarya</taxon>
        <taxon>Basidiomycota</taxon>
        <taxon>Agaricomycotina</taxon>
        <taxon>Agaricomycetes</taxon>
        <taxon>Agaricomycetidae</taxon>
        <taxon>Agaricales</taxon>
        <taxon>Marasmiineae</taxon>
        <taxon>Mycenaceae</taxon>
        <taxon>Mycena</taxon>
    </lineage>
</organism>
<reference evidence="1" key="1">
    <citation type="submission" date="2023-03" db="EMBL/GenBank/DDBJ databases">
        <title>Massive genome expansion in bonnet fungi (Mycena s.s.) driven by repeated elements and novel gene families across ecological guilds.</title>
        <authorList>
            <consortium name="Lawrence Berkeley National Laboratory"/>
            <person name="Harder C.B."/>
            <person name="Miyauchi S."/>
            <person name="Viragh M."/>
            <person name="Kuo A."/>
            <person name="Thoen E."/>
            <person name="Andreopoulos B."/>
            <person name="Lu D."/>
            <person name="Skrede I."/>
            <person name="Drula E."/>
            <person name="Henrissat B."/>
            <person name="Morin E."/>
            <person name="Kohler A."/>
            <person name="Barry K."/>
            <person name="LaButti K."/>
            <person name="Morin E."/>
            <person name="Salamov A."/>
            <person name="Lipzen A."/>
            <person name="Mereny Z."/>
            <person name="Hegedus B."/>
            <person name="Baldrian P."/>
            <person name="Stursova M."/>
            <person name="Weitz H."/>
            <person name="Taylor A."/>
            <person name="Grigoriev I.V."/>
            <person name="Nagy L.G."/>
            <person name="Martin F."/>
            <person name="Kauserud H."/>
        </authorList>
    </citation>
    <scope>NUCLEOTIDE SEQUENCE</scope>
    <source>
        <strain evidence="1">9144</strain>
    </source>
</reference>
<gene>
    <name evidence="1" type="ORF">GGX14DRAFT_554423</name>
</gene>
<accession>A0AAD6YSQ3</accession>
<evidence type="ECO:0000313" key="1">
    <source>
        <dbReference type="EMBL" id="KAJ7228326.1"/>
    </source>
</evidence>
<evidence type="ECO:0000313" key="2">
    <source>
        <dbReference type="Proteomes" id="UP001219525"/>
    </source>
</evidence>
<keyword evidence="2" id="KW-1185">Reference proteome</keyword>
<dbReference type="EMBL" id="JARJCW010000002">
    <property type="protein sequence ID" value="KAJ7228326.1"/>
    <property type="molecule type" value="Genomic_DNA"/>
</dbReference>
<comment type="caution">
    <text evidence="1">The sequence shown here is derived from an EMBL/GenBank/DDBJ whole genome shotgun (WGS) entry which is preliminary data.</text>
</comment>
<sequence>MPKGDLLAAEDACLSAPTQMHQDIHLGINMFSLLPQIPSQWTCNSPGCLSPDLVTSDPISFSYISRSTALFCSKAIDFTASSNRKTANALKAPGFHQIAPGPLIPHLFLIASLTVFPEHRIRNVARLMSWRAQHPARSRVFSAGQPLVSIFAHRQSMASVQEENVGLDWTSSAWRRGDFVLLSHHCAIESAVPSPSTTLRARLPSETPQGSIAGVCGGRVRRALSRNVDDDHCRSDAVWDLEDASAADALAC</sequence>
<protein>
    <submittedName>
        <fullName evidence="1">Uncharacterized protein</fullName>
    </submittedName>
</protein>
<dbReference type="AlphaFoldDB" id="A0AAD6YSQ3"/>